<dbReference type="SUPFAM" id="SSF53254">
    <property type="entry name" value="Phosphoglycerate mutase-like"/>
    <property type="match status" value="1"/>
</dbReference>
<feature type="binding site" evidence="2">
    <location>
        <position position="59"/>
    </location>
    <ligand>
        <name>substrate</name>
    </ligand>
</feature>
<sequence>MLTVILLRHGETAYNANGNQYCGRTDIALNARGVDQAKRMQQLLKEYTFDAVFCSPLMRARQTAEIASGAVHALQVDKRLIEVDFGRWEGKRASEFIASDPKAWDNWLRSPEDYAAGTIGETGRQVIERVNSFYEDALERYDGKTVLIVGHNGINRLFLANQLGMPLANYRRIVQENSALTLFTLDKAAGFSLLKLNA</sequence>
<dbReference type="STRING" id="1123265.GCA_000686625_04661"/>
<dbReference type="InterPro" id="IPR013078">
    <property type="entry name" value="His_Pase_superF_clade-1"/>
</dbReference>
<dbReference type="RefSeq" id="WP_028071242.1">
    <property type="nucleotide sequence ID" value="NZ_LR590484.1"/>
</dbReference>
<dbReference type="PIRSF" id="PIRSF000709">
    <property type="entry name" value="6PFK_2-Ptase"/>
    <property type="match status" value="1"/>
</dbReference>
<reference evidence="3 4" key="1">
    <citation type="submission" date="2019-05" db="EMBL/GenBank/DDBJ databases">
        <authorList>
            <consortium name="Pathogen Informatics"/>
        </authorList>
    </citation>
    <scope>NUCLEOTIDE SEQUENCE [LARGE SCALE GENOMIC DNA]</scope>
    <source>
        <strain evidence="3 4">NCTC11429</strain>
    </source>
</reference>
<dbReference type="CDD" id="cd07067">
    <property type="entry name" value="HP_PGM_like"/>
    <property type="match status" value="1"/>
</dbReference>
<evidence type="ECO:0000313" key="4">
    <source>
        <dbReference type="Proteomes" id="UP000308196"/>
    </source>
</evidence>
<dbReference type="EC" id="3.1.3.73" evidence="3"/>
<protein>
    <submittedName>
        <fullName evidence="3">Alpha-ribazole phosphatase</fullName>
        <ecNumber evidence="3">3.1.3.73</ecNumber>
    </submittedName>
</protein>
<feature type="binding site" evidence="2">
    <location>
        <begin position="8"/>
        <end position="15"/>
    </location>
    <ligand>
        <name>substrate</name>
    </ligand>
</feature>
<dbReference type="InterPro" id="IPR001345">
    <property type="entry name" value="PG/BPGM_mutase_AS"/>
</dbReference>
<dbReference type="Proteomes" id="UP000308196">
    <property type="component" value="Chromosome"/>
</dbReference>
<dbReference type="GO" id="GO:0043755">
    <property type="term" value="F:alpha-ribazole phosphatase activity"/>
    <property type="evidence" value="ECO:0007669"/>
    <property type="project" value="UniProtKB-EC"/>
</dbReference>
<evidence type="ECO:0000256" key="1">
    <source>
        <dbReference type="PIRSR" id="PIRSR613078-1"/>
    </source>
</evidence>
<gene>
    <name evidence="3" type="primary">cobC_1</name>
    <name evidence="3" type="ORF">NCTC11429_03733</name>
</gene>
<organism evidence="3 4">
    <name type="scientific">Sphingobacterium thalpophilum</name>
    <dbReference type="NCBI Taxonomy" id="259"/>
    <lineage>
        <taxon>Bacteria</taxon>
        <taxon>Pseudomonadati</taxon>
        <taxon>Bacteroidota</taxon>
        <taxon>Sphingobacteriia</taxon>
        <taxon>Sphingobacteriales</taxon>
        <taxon>Sphingobacteriaceae</taxon>
        <taxon>Sphingobacterium</taxon>
    </lineage>
</organism>
<dbReference type="Gene3D" id="3.40.50.1240">
    <property type="entry name" value="Phosphoglycerate mutase-like"/>
    <property type="match status" value="1"/>
</dbReference>
<dbReference type="AlphaFoldDB" id="A0A4U9VN02"/>
<dbReference type="PANTHER" id="PTHR48100:SF59">
    <property type="entry name" value="ADENOSYLCOBALAMIN_ALPHA-RIBAZOLE PHOSPHATASE"/>
    <property type="match status" value="1"/>
</dbReference>
<proteinExistence type="predicted"/>
<keyword evidence="3" id="KW-0378">Hydrolase</keyword>
<evidence type="ECO:0000256" key="2">
    <source>
        <dbReference type="PIRSR" id="PIRSR613078-2"/>
    </source>
</evidence>
<dbReference type="GO" id="GO:0005737">
    <property type="term" value="C:cytoplasm"/>
    <property type="evidence" value="ECO:0007669"/>
    <property type="project" value="TreeGrafter"/>
</dbReference>
<accession>A0A4U9VN02</accession>
<dbReference type="PANTHER" id="PTHR48100">
    <property type="entry name" value="BROAD-SPECIFICITY PHOSPHATASE YOR283W-RELATED"/>
    <property type="match status" value="1"/>
</dbReference>
<feature type="active site" description="Tele-phosphohistidine intermediate" evidence="1">
    <location>
        <position position="9"/>
    </location>
</feature>
<dbReference type="KEGG" id="stha:NCTC11429_03733"/>
<evidence type="ECO:0000313" key="3">
    <source>
        <dbReference type="EMBL" id="VTR48640.1"/>
    </source>
</evidence>
<dbReference type="EMBL" id="LR590484">
    <property type="protein sequence ID" value="VTR48640.1"/>
    <property type="molecule type" value="Genomic_DNA"/>
</dbReference>
<dbReference type="InterPro" id="IPR050275">
    <property type="entry name" value="PGM_Phosphatase"/>
</dbReference>
<dbReference type="PROSITE" id="PS00175">
    <property type="entry name" value="PG_MUTASE"/>
    <property type="match status" value="1"/>
</dbReference>
<dbReference type="Pfam" id="PF00300">
    <property type="entry name" value="His_Phos_1"/>
    <property type="match status" value="1"/>
</dbReference>
<name>A0A4U9VN02_9SPHI</name>
<dbReference type="GeneID" id="78464383"/>
<dbReference type="InterPro" id="IPR029033">
    <property type="entry name" value="His_PPase_superfam"/>
</dbReference>
<dbReference type="SMART" id="SM00855">
    <property type="entry name" value="PGAM"/>
    <property type="match status" value="1"/>
</dbReference>
<feature type="active site" description="Proton donor/acceptor" evidence="1">
    <location>
        <position position="82"/>
    </location>
</feature>